<dbReference type="InterPro" id="IPR044810">
    <property type="entry name" value="WRKY_plant"/>
</dbReference>
<feature type="compositionally biased region" description="Basic and acidic residues" evidence="6">
    <location>
        <begin position="273"/>
        <end position="282"/>
    </location>
</feature>
<feature type="region of interest" description="Disordered" evidence="6">
    <location>
        <begin position="258"/>
        <end position="282"/>
    </location>
</feature>
<evidence type="ECO:0000256" key="6">
    <source>
        <dbReference type="SAM" id="MobiDB-lite"/>
    </source>
</evidence>
<keyword evidence="5" id="KW-0539">Nucleus</keyword>
<evidence type="ECO:0000313" key="9">
    <source>
        <dbReference type="Proteomes" id="UP001341840"/>
    </source>
</evidence>
<keyword evidence="4" id="KW-0804">Transcription</keyword>
<reference evidence="8 9" key="1">
    <citation type="journal article" date="2023" name="Plants (Basel)">
        <title>Bridging the Gap: Combining Genomics and Transcriptomics Approaches to Understand Stylosanthes scabra, an Orphan Legume from the Brazilian Caatinga.</title>
        <authorList>
            <person name="Ferreira-Neto J.R.C."/>
            <person name="da Silva M.D."/>
            <person name="Binneck E."/>
            <person name="de Melo N.F."/>
            <person name="da Silva R.H."/>
            <person name="de Melo A.L.T.M."/>
            <person name="Pandolfi V."/>
            <person name="Bustamante F.O."/>
            <person name="Brasileiro-Vidal A.C."/>
            <person name="Benko-Iseppon A.M."/>
        </authorList>
    </citation>
    <scope>NUCLEOTIDE SEQUENCE [LARGE SCALE GENOMIC DNA]</scope>
    <source>
        <tissue evidence="8">Leaves</tissue>
    </source>
</reference>
<feature type="region of interest" description="Disordered" evidence="6">
    <location>
        <begin position="212"/>
        <end position="231"/>
    </location>
</feature>
<keyword evidence="3" id="KW-0238">DNA-binding</keyword>
<dbReference type="PANTHER" id="PTHR31221:SF360">
    <property type="entry name" value="WRKY DOMAIN-CONTAINING PROTEIN"/>
    <property type="match status" value="1"/>
</dbReference>
<dbReference type="SUPFAM" id="SSF118290">
    <property type="entry name" value="WRKY DNA-binding domain"/>
    <property type="match status" value="2"/>
</dbReference>
<dbReference type="PROSITE" id="PS50811">
    <property type="entry name" value="WRKY"/>
    <property type="match status" value="2"/>
</dbReference>
<dbReference type="InterPro" id="IPR003657">
    <property type="entry name" value="WRKY_dom"/>
</dbReference>
<keyword evidence="2" id="KW-0805">Transcription regulation</keyword>
<keyword evidence="9" id="KW-1185">Reference proteome</keyword>
<organism evidence="8 9">
    <name type="scientific">Stylosanthes scabra</name>
    <dbReference type="NCBI Taxonomy" id="79078"/>
    <lineage>
        <taxon>Eukaryota</taxon>
        <taxon>Viridiplantae</taxon>
        <taxon>Streptophyta</taxon>
        <taxon>Embryophyta</taxon>
        <taxon>Tracheophyta</taxon>
        <taxon>Spermatophyta</taxon>
        <taxon>Magnoliopsida</taxon>
        <taxon>eudicotyledons</taxon>
        <taxon>Gunneridae</taxon>
        <taxon>Pentapetalae</taxon>
        <taxon>rosids</taxon>
        <taxon>fabids</taxon>
        <taxon>Fabales</taxon>
        <taxon>Fabaceae</taxon>
        <taxon>Papilionoideae</taxon>
        <taxon>50 kb inversion clade</taxon>
        <taxon>dalbergioids sensu lato</taxon>
        <taxon>Dalbergieae</taxon>
        <taxon>Pterocarpus clade</taxon>
        <taxon>Stylosanthes</taxon>
    </lineage>
</organism>
<dbReference type="Pfam" id="PF03106">
    <property type="entry name" value="WRKY"/>
    <property type="match status" value="2"/>
</dbReference>
<dbReference type="PANTHER" id="PTHR31221">
    <property type="entry name" value="WRKY TRANSCRIPTION FACTOR PROTEIN 1-RELATED"/>
    <property type="match status" value="1"/>
</dbReference>
<feature type="compositionally biased region" description="Low complexity" evidence="6">
    <location>
        <begin position="222"/>
        <end position="231"/>
    </location>
</feature>
<dbReference type="Proteomes" id="UP001341840">
    <property type="component" value="Unassembled WGS sequence"/>
</dbReference>
<dbReference type="SMART" id="SM00774">
    <property type="entry name" value="WRKY"/>
    <property type="match status" value="1"/>
</dbReference>
<evidence type="ECO:0000313" key="8">
    <source>
        <dbReference type="EMBL" id="MED6221237.1"/>
    </source>
</evidence>
<dbReference type="Gene3D" id="2.20.25.80">
    <property type="entry name" value="WRKY domain"/>
    <property type="match status" value="2"/>
</dbReference>
<dbReference type="EMBL" id="JASCZI010272243">
    <property type="protein sequence ID" value="MED6221237.1"/>
    <property type="molecule type" value="Genomic_DNA"/>
</dbReference>
<evidence type="ECO:0000256" key="2">
    <source>
        <dbReference type="ARBA" id="ARBA00023015"/>
    </source>
</evidence>
<evidence type="ECO:0000256" key="1">
    <source>
        <dbReference type="ARBA" id="ARBA00004123"/>
    </source>
</evidence>
<evidence type="ECO:0000256" key="5">
    <source>
        <dbReference type="ARBA" id="ARBA00023242"/>
    </source>
</evidence>
<feature type="compositionally biased region" description="Acidic residues" evidence="6">
    <location>
        <begin position="259"/>
        <end position="269"/>
    </location>
</feature>
<feature type="region of interest" description="Disordered" evidence="6">
    <location>
        <begin position="1"/>
        <end position="20"/>
    </location>
</feature>
<sequence length="328" mass="36076">MPTTTDTPRRPTITLPPRPSLDTFLSSAGIISPGPITLVSSFFADDYSSLLSPSPSFSQLLAAANNDSSPSALFSVPPGFSPSAFLFSPHPQSPFGISHQQALAQVTAQAVVSQSQGPMQIDYQINVAEEEASNDASDKKVAVAVSDNANKKFQQPSDDGYNWRKYGQKQVKGSEFPRSYYKCTNLSCLVKKKVERACDGHITEIIYKGQHNHEKPLPNKRNNNNNSIDSSDSFGKSFSDCSSMMDHCESYDLGGVDMREEEEGGDDNVIEPNPKRRSIDVGVSEVHKTTVTEPKIIVQTRSEVDLLDDGYKWRKYGQKVVKGNPHPR</sequence>
<name>A0ABU6ZH29_9FABA</name>
<protein>
    <recommendedName>
        <fullName evidence="7">WRKY domain-containing protein</fullName>
    </recommendedName>
</protein>
<feature type="domain" description="WRKY" evidence="7">
    <location>
        <begin position="158"/>
        <end position="216"/>
    </location>
</feature>
<evidence type="ECO:0000256" key="3">
    <source>
        <dbReference type="ARBA" id="ARBA00023125"/>
    </source>
</evidence>
<proteinExistence type="predicted"/>
<evidence type="ECO:0000259" key="7">
    <source>
        <dbReference type="PROSITE" id="PS50811"/>
    </source>
</evidence>
<dbReference type="InterPro" id="IPR036576">
    <property type="entry name" value="WRKY_dom_sf"/>
</dbReference>
<gene>
    <name evidence="8" type="ORF">PIB30_052578</name>
</gene>
<feature type="domain" description="WRKY" evidence="7">
    <location>
        <begin position="302"/>
        <end position="328"/>
    </location>
</feature>
<feature type="compositionally biased region" description="Low complexity" evidence="6">
    <location>
        <begin position="1"/>
        <end position="13"/>
    </location>
</feature>
<comment type="subcellular location">
    <subcellularLocation>
        <location evidence="1">Nucleus</location>
    </subcellularLocation>
</comment>
<evidence type="ECO:0000256" key="4">
    <source>
        <dbReference type="ARBA" id="ARBA00023163"/>
    </source>
</evidence>
<comment type="caution">
    <text evidence="8">The sequence shown here is derived from an EMBL/GenBank/DDBJ whole genome shotgun (WGS) entry which is preliminary data.</text>
</comment>
<accession>A0ABU6ZH29</accession>